<evidence type="ECO:0000256" key="5">
    <source>
        <dbReference type="ARBA" id="ARBA00023136"/>
    </source>
</evidence>
<evidence type="ECO:0000256" key="6">
    <source>
        <dbReference type="SAM" id="Phobius"/>
    </source>
</evidence>
<evidence type="ECO:0000256" key="4">
    <source>
        <dbReference type="ARBA" id="ARBA00022989"/>
    </source>
</evidence>
<feature type="transmembrane region" description="Helical" evidence="6">
    <location>
        <begin position="65"/>
        <end position="83"/>
    </location>
</feature>
<comment type="similarity">
    <text evidence="2">Belongs to the UPF0014 family.</text>
</comment>
<sequence>MQQVIAISWLQLAGFSLILLLPLVLNAWLKLGLAKESALAIARMSIQLVLVGLYLEFLFKLNSLWLNLLWLTVMLLVGSEAIISKAKLPYRALFMPVTLGLLIGLSPLLIILLTTLLQPSPTYSAQYLIPLAGMLLGNSLSGNIVALQRLFTGLAERVHEYEGALVLGATPKQASFTFVQSALKQSLAPILASMATTGMVTLPGMMTGQILGGTDPMLAVKYQWVILLAIFVMLWLSVTVSLLLAVKLLITPTGLVNPSAMKAYRQNEE</sequence>
<feature type="transmembrane region" description="Helical" evidence="6">
    <location>
        <begin position="6"/>
        <end position="29"/>
    </location>
</feature>
<dbReference type="PANTHER" id="PTHR30028:SF0">
    <property type="entry name" value="PROTEIN ALUMINUM SENSITIVE 3"/>
    <property type="match status" value="1"/>
</dbReference>
<comment type="subcellular location">
    <subcellularLocation>
        <location evidence="1">Membrane</location>
        <topology evidence="1">Multi-pass membrane protein</topology>
    </subcellularLocation>
</comment>
<evidence type="ECO:0000256" key="3">
    <source>
        <dbReference type="ARBA" id="ARBA00022692"/>
    </source>
</evidence>
<gene>
    <name evidence="7" type="ORF">ACFSJ3_17975</name>
</gene>
<dbReference type="PANTHER" id="PTHR30028">
    <property type="entry name" value="UPF0014 INNER MEMBRANE PROTEIN YBBM-RELATED"/>
    <property type="match status" value="1"/>
</dbReference>
<comment type="caution">
    <text evidence="7">The sequence shown here is derived from an EMBL/GenBank/DDBJ whole genome shotgun (WGS) entry which is preliminary data.</text>
</comment>
<evidence type="ECO:0000313" key="7">
    <source>
        <dbReference type="EMBL" id="MFD2097879.1"/>
    </source>
</evidence>
<feature type="transmembrane region" description="Helical" evidence="6">
    <location>
        <begin position="127"/>
        <end position="147"/>
    </location>
</feature>
<organism evidence="7 8">
    <name type="scientific">Corallincola platygyrae</name>
    <dbReference type="NCBI Taxonomy" id="1193278"/>
    <lineage>
        <taxon>Bacteria</taxon>
        <taxon>Pseudomonadati</taxon>
        <taxon>Pseudomonadota</taxon>
        <taxon>Gammaproteobacteria</taxon>
        <taxon>Alteromonadales</taxon>
        <taxon>Psychromonadaceae</taxon>
        <taxon>Corallincola</taxon>
    </lineage>
</organism>
<keyword evidence="4 6" id="KW-1133">Transmembrane helix</keyword>
<dbReference type="InterPro" id="IPR005226">
    <property type="entry name" value="UPF0014_fam"/>
</dbReference>
<keyword evidence="5 6" id="KW-0472">Membrane</keyword>
<evidence type="ECO:0000256" key="2">
    <source>
        <dbReference type="ARBA" id="ARBA00005268"/>
    </source>
</evidence>
<evidence type="ECO:0000313" key="8">
    <source>
        <dbReference type="Proteomes" id="UP001597380"/>
    </source>
</evidence>
<dbReference type="Proteomes" id="UP001597380">
    <property type="component" value="Unassembled WGS sequence"/>
</dbReference>
<protein>
    <submittedName>
        <fullName evidence="7">ABC transporter permease</fullName>
    </submittedName>
</protein>
<keyword evidence="3 6" id="KW-0812">Transmembrane</keyword>
<reference evidence="8" key="1">
    <citation type="journal article" date="2019" name="Int. J. Syst. Evol. Microbiol.">
        <title>The Global Catalogue of Microorganisms (GCM) 10K type strain sequencing project: providing services to taxonomists for standard genome sequencing and annotation.</title>
        <authorList>
            <consortium name="The Broad Institute Genomics Platform"/>
            <consortium name="The Broad Institute Genome Sequencing Center for Infectious Disease"/>
            <person name="Wu L."/>
            <person name="Ma J."/>
        </authorList>
    </citation>
    <scope>NUCLEOTIDE SEQUENCE [LARGE SCALE GENOMIC DNA]</scope>
    <source>
        <strain evidence="8">CGMCC 1.10992</strain>
    </source>
</reference>
<dbReference type="RefSeq" id="WP_345340016.1">
    <property type="nucleotide sequence ID" value="NZ_BAABLI010000013.1"/>
</dbReference>
<accession>A0ABW4XVD9</accession>
<keyword evidence="8" id="KW-1185">Reference proteome</keyword>
<feature type="transmembrane region" description="Helical" evidence="6">
    <location>
        <begin position="190"/>
        <end position="212"/>
    </location>
</feature>
<proteinExistence type="inferred from homology"/>
<evidence type="ECO:0000256" key="1">
    <source>
        <dbReference type="ARBA" id="ARBA00004141"/>
    </source>
</evidence>
<dbReference type="EMBL" id="JBHUHT010000030">
    <property type="protein sequence ID" value="MFD2097879.1"/>
    <property type="molecule type" value="Genomic_DNA"/>
</dbReference>
<name>A0ABW4XVD9_9GAMM</name>
<dbReference type="Pfam" id="PF03649">
    <property type="entry name" value="UPF0014"/>
    <property type="match status" value="1"/>
</dbReference>
<feature type="transmembrane region" description="Helical" evidence="6">
    <location>
        <begin position="92"/>
        <end position="115"/>
    </location>
</feature>
<feature type="transmembrane region" description="Helical" evidence="6">
    <location>
        <begin position="224"/>
        <end position="246"/>
    </location>
</feature>